<gene>
    <name evidence="20" type="ORF">DPN68_09280</name>
</gene>
<evidence type="ECO:0000256" key="3">
    <source>
        <dbReference type="ARBA" id="ARBA00008883"/>
    </source>
</evidence>
<evidence type="ECO:0000256" key="6">
    <source>
        <dbReference type="ARBA" id="ARBA00022519"/>
    </source>
</evidence>
<feature type="domain" description="AAA" evidence="18">
    <location>
        <begin position="592"/>
        <end position="709"/>
    </location>
</feature>
<dbReference type="InterPro" id="IPR003856">
    <property type="entry name" value="LPS_length_determ_N"/>
</dbReference>
<feature type="transmembrane region" description="Helical" evidence="16">
    <location>
        <begin position="493"/>
        <end position="512"/>
    </location>
</feature>
<dbReference type="Gene3D" id="3.40.50.300">
    <property type="entry name" value="P-loop containing nucleotide triphosphate hydrolases"/>
    <property type="match status" value="1"/>
</dbReference>
<keyword evidence="9" id="KW-0547">Nucleotide-binding</keyword>
<evidence type="ECO:0000256" key="7">
    <source>
        <dbReference type="ARBA" id="ARBA00022679"/>
    </source>
</evidence>
<evidence type="ECO:0000259" key="18">
    <source>
        <dbReference type="Pfam" id="PF13614"/>
    </source>
</evidence>
<evidence type="ECO:0000256" key="9">
    <source>
        <dbReference type="ARBA" id="ARBA00022741"/>
    </source>
</evidence>
<keyword evidence="12 16" id="KW-1133">Transmembrane helix</keyword>
<keyword evidence="6" id="KW-0997">Cell inner membrane</keyword>
<name>A0A365P037_9FLAO</name>
<comment type="caution">
    <text evidence="20">The sequence shown here is derived from an EMBL/GenBank/DDBJ whole genome shotgun (WGS) entry which is preliminary data.</text>
</comment>
<comment type="similarity">
    <text evidence="2">Belongs to the CpsD/CapB family.</text>
</comment>
<keyword evidence="21" id="KW-1185">Reference proteome</keyword>
<evidence type="ECO:0000256" key="12">
    <source>
        <dbReference type="ARBA" id="ARBA00022989"/>
    </source>
</evidence>
<dbReference type="CDD" id="cd05387">
    <property type="entry name" value="BY-kinase"/>
    <property type="match status" value="1"/>
</dbReference>
<dbReference type="NCBIfam" id="TIGR01007">
    <property type="entry name" value="eps_fam"/>
    <property type="match status" value="1"/>
</dbReference>
<dbReference type="InterPro" id="IPR027417">
    <property type="entry name" value="P-loop_NTPase"/>
</dbReference>
<evidence type="ECO:0000256" key="4">
    <source>
        <dbReference type="ARBA" id="ARBA00011903"/>
    </source>
</evidence>
<evidence type="ECO:0000256" key="10">
    <source>
        <dbReference type="ARBA" id="ARBA00022777"/>
    </source>
</evidence>
<dbReference type="AlphaFoldDB" id="A0A365P037"/>
<dbReference type="InterPro" id="IPR025669">
    <property type="entry name" value="AAA_dom"/>
</dbReference>
<sequence length="779" mass="87113">MQKRDSHIVASNNFNLKEEIENYVLHWKWFALGILVFLSIAYVYLRYSIPQYKATATILVKDDRKGGLASELSAFSDLGLLSNVKSNVDNEIEVIKSRTLIASTISDLTLNVSYFNLGRVKSEELYKGSPIKIFFSKTTPAFQNSFQSFKISSTAIERFDFYDASGTKIGNFAYGSPFQHQELELLVMKDATSNFQGDFSILVNVYPIANLVESFKSRLTVSSFGKNTSVIELSLIDPVRAKAEDFLNTLVANYNEDAVADKKYIAENTSKFIEQRLVLITEELKGVEEDVESFKKQNQVTDIVSEAGLFLENANEFDKKELEVITQIKVVESIMDYVKNDNTANLIPANVLPSEEGASQLIAQYNQLVLEKNKLLKTAGEKNSVVIALDAKINSLKNTIAASLNQLQSNLQIKKRDVTRQKAVLGGKISQIPTQEKLFRDIDRKQTIKEALYLYLLQKREETEISLAVTAPNAKVIDTAIASKNPVAPNRKLIYLGSLLVGLLLPFSVLYVRRLLDTKVKSRLDIEAGTTIPFLGDVPKSENKDEIIAVNSRTNAAEALRIVRTNLEFMLQKVPDGQAKTIFLTSTFPKEGKTFISVNLAATIALSDKKVILVGMDIRNPKLEEYLDVPKNGLTNYLASSAVDLDAFISKVPGYSNLYVLPAGIIPPNPAELLMGKKVGDLFEKLKQEFDYIIVDTAPVSLVTDTLLISKFADAFVYVVRANFLDKRMLSLPEKLYQEKKLPNMSILVNDTDSAKGYGYGYGYGVVVEKKSFWERIFR</sequence>
<evidence type="ECO:0000259" key="19">
    <source>
        <dbReference type="Pfam" id="PF13807"/>
    </source>
</evidence>
<keyword evidence="13 16" id="KW-0472">Membrane</keyword>
<dbReference type="EC" id="2.7.10.2" evidence="4"/>
<dbReference type="OrthoDB" id="9794577at2"/>
<evidence type="ECO:0000313" key="20">
    <source>
        <dbReference type="EMBL" id="RBA27876.1"/>
    </source>
</evidence>
<accession>A0A365P037</accession>
<proteinExistence type="inferred from homology"/>
<reference evidence="20 21" key="1">
    <citation type="submission" date="2018-06" db="EMBL/GenBank/DDBJ databases">
        <title>Flavobacterium tibetense sp. nov., isolated from a wetland YonghuCo on Tibetan Plateau.</title>
        <authorList>
            <person name="Xing P."/>
            <person name="Phurbu D."/>
            <person name="Lu H."/>
        </authorList>
    </citation>
    <scope>NUCLEOTIDE SEQUENCE [LARGE SCALE GENOMIC DNA]</scope>
    <source>
        <strain evidence="20 21">YH5</strain>
    </source>
</reference>
<comment type="subcellular location">
    <subcellularLocation>
        <location evidence="1">Cell inner membrane</location>
        <topology evidence="1">Multi-pass membrane protein</topology>
    </subcellularLocation>
</comment>
<dbReference type="Pfam" id="PF13807">
    <property type="entry name" value="GNVR"/>
    <property type="match status" value="1"/>
</dbReference>
<evidence type="ECO:0000256" key="15">
    <source>
        <dbReference type="ARBA" id="ARBA00051245"/>
    </source>
</evidence>
<comment type="catalytic activity">
    <reaction evidence="15">
        <text>L-tyrosyl-[protein] + ATP = O-phospho-L-tyrosyl-[protein] + ADP + H(+)</text>
        <dbReference type="Rhea" id="RHEA:10596"/>
        <dbReference type="Rhea" id="RHEA-COMP:10136"/>
        <dbReference type="Rhea" id="RHEA-COMP:20101"/>
        <dbReference type="ChEBI" id="CHEBI:15378"/>
        <dbReference type="ChEBI" id="CHEBI:30616"/>
        <dbReference type="ChEBI" id="CHEBI:46858"/>
        <dbReference type="ChEBI" id="CHEBI:61978"/>
        <dbReference type="ChEBI" id="CHEBI:456216"/>
        <dbReference type="EC" id="2.7.10.2"/>
    </reaction>
</comment>
<evidence type="ECO:0000256" key="16">
    <source>
        <dbReference type="SAM" id="Phobius"/>
    </source>
</evidence>
<dbReference type="GO" id="GO:0004715">
    <property type="term" value="F:non-membrane spanning protein tyrosine kinase activity"/>
    <property type="evidence" value="ECO:0007669"/>
    <property type="project" value="UniProtKB-EC"/>
</dbReference>
<dbReference type="Pfam" id="PF02706">
    <property type="entry name" value="Wzz"/>
    <property type="match status" value="1"/>
</dbReference>
<evidence type="ECO:0000256" key="2">
    <source>
        <dbReference type="ARBA" id="ARBA00007316"/>
    </source>
</evidence>
<dbReference type="GO" id="GO:0005886">
    <property type="term" value="C:plasma membrane"/>
    <property type="evidence" value="ECO:0007669"/>
    <property type="project" value="UniProtKB-SubCell"/>
</dbReference>
<keyword evidence="5" id="KW-1003">Cell membrane</keyword>
<keyword evidence="8 16" id="KW-0812">Transmembrane</keyword>
<dbReference type="Pfam" id="PF13614">
    <property type="entry name" value="AAA_31"/>
    <property type="match status" value="1"/>
</dbReference>
<keyword evidence="7" id="KW-0808">Transferase</keyword>
<dbReference type="PANTHER" id="PTHR32309:SF13">
    <property type="entry name" value="FERRIC ENTEROBACTIN TRANSPORT PROTEIN FEPE"/>
    <property type="match status" value="1"/>
</dbReference>
<evidence type="ECO:0000256" key="5">
    <source>
        <dbReference type="ARBA" id="ARBA00022475"/>
    </source>
</evidence>
<evidence type="ECO:0000256" key="11">
    <source>
        <dbReference type="ARBA" id="ARBA00022840"/>
    </source>
</evidence>
<keyword evidence="14" id="KW-0829">Tyrosine-protein kinase</keyword>
<evidence type="ECO:0000256" key="1">
    <source>
        <dbReference type="ARBA" id="ARBA00004429"/>
    </source>
</evidence>
<evidence type="ECO:0000259" key="17">
    <source>
        <dbReference type="Pfam" id="PF02706"/>
    </source>
</evidence>
<dbReference type="EMBL" id="QLST01000011">
    <property type="protein sequence ID" value="RBA27876.1"/>
    <property type="molecule type" value="Genomic_DNA"/>
</dbReference>
<dbReference type="GO" id="GO:0005524">
    <property type="term" value="F:ATP binding"/>
    <property type="evidence" value="ECO:0007669"/>
    <property type="project" value="UniProtKB-KW"/>
</dbReference>
<dbReference type="InterPro" id="IPR032807">
    <property type="entry name" value="GNVR"/>
</dbReference>
<keyword evidence="11" id="KW-0067">ATP-binding</keyword>
<feature type="domain" description="Polysaccharide chain length determinant N-terminal" evidence="17">
    <location>
        <begin position="25"/>
        <end position="108"/>
    </location>
</feature>
<protein>
    <recommendedName>
        <fullName evidence="4">non-specific protein-tyrosine kinase</fullName>
        <ecNumber evidence="4">2.7.10.2</ecNumber>
    </recommendedName>
</protein>
<keyword evidence="10 20" id="KW-0418">Kinase</keyword>
<dbReference type="Proteomes" id="UP000253319">
    <property type="component" value="Unassembled WGS sequence"/>
</dbReference>
<feature type="domain" description="Tyrosine-protein kinase G-rich" evidence="19">
    <location>
        <begin position="434"/>
        <end position="514"/>
    </location>
</feature>
<dbReference type="SUPFAM" id="SSF52540">
    <property type="entry name" value="P-loop containing nucleoside triphosphate hydrolases"/>
    <property type="match status" value="1"/>
</dbReference>
<dbReference type="RefSeq" id="WP_113989382.1">
    <property type="nucleotide sequence ID" value="NZ_QLST01000011.1"/>
</dbReference>
<dbReference type="InterPro" id="IPR005702">
    <property type="entry name" value="Wzc-like_C"/>
</dbReference>
<dbReference type="PANTHER" id="PTHR32309">
    <property type="entry name" value="TYROSINE-PROTEIN KINASE"/>
    <property type="match status" value="1"/>
</dbReference>
<evidence type="ECO:0000313" key="21">
    <source>
        <dbReference type="Proteomes" id="UP000253319"/>
    </source>
</evidence>
<organism evidence="20 21">
    <name type="scientific">Flavobacterium tibetense</name>
    <dbReference type="NCBI Taxonomy" id="2233533"/>
    <lineage>
        <taxon>Bacteria</taxon>
        <taxon>Pseudomonadati</taxon>
        <taxon>Bacteroidota</taxon>
        <taxon>Flavobacteriia</taxon>
        <taxon>Flavobacteriales</taxon>
        <taxon>Flavobacteriaceae</taxon>
        <taxon>Flavobacterium</taxon>
    </lineage>
</organism>
<evidence type="ECO:0000256" key="8">
    <source>
        <dbReference type="ARBA" id="ARBA00022692"/>
    </source>
</evidence>
<dbReference type="InterPro" id="IPR050445">
    <property type="entry name" value="Bact_polysacc_biosynth/exp"/>
</dbReference>
<feature type="transmembrane region" description="Helical" evidence="16">
    <location>
        <begin position="27"/>
        <end position="45"/>
    </location>
</feature>
<evidence type="ECO:0000256" key="14">
    <source>
        <dbReference type="ARBA" id="ARBA00023137"/>
    </source>
</evidence>
<comment type="similarity">
    <text evidence="3">Belongs to the etk/wzc family.</text>
</comment>
<evidence type="ECO:0000256" key="13">
    <source>
        <dbReference type="ARBA" id="ARBA00023136"/>
    </source>
</evidence>